<dbReference type="InterPro" id="IPR036280">
    <property type="entry name" value="Multihaem_cyt_sf"/>
</dbReference>
<dbReference type="Proteomes" id="UP001597112">
    <property type="component" value="Unassembled WGS sequence"/>
</dbReference>
<protein>
    <submittedName>
        <fullName evidence="2">SO2930 family diheme c-type cytochrome</fullName>
    </submittedName>
</protein>
<evidence type="ECO:0000313" key="2">
    <source>
        <dbReference type="EMBL" id="MFD0998058.1"/>
    </source>
</evidence>
<dbReference type="NCBIfam" id="TIGR03806">
    <property type="entry name" value="chp_HNE_0200"/>
    <property type="match status" value="1"/>
</dbReference>
<reference evidence="3" key="1">
    <citation type="journal article" date="2019" name="Int. J. Syst. Evol. Microbiol.">
        <title>The Global Catalogue of Microorganisms (GCM) 10K type strain sequencing project: providing services to taxonomists for standard genome sequencing and annotation.</title>
        <authorList>
            <consortium name="The Broad Institute Genomics Platform"/>
            <consortium name="The Broad Institute Genome Sequencing Center for Infectious Disease"/>
            <person name="Wu L."/>
            <person name="Ma J."/>
        </authorList>
    </citation>
    <scope>NUCLEOTIDE SEQUENCE [LARGE SCALE GENOMIC DNA]</scope>
    <source>
        <strain evidence="3">CCUG 58938</strain>
    </source>
</reference>
<evidence type="ECO:0000256" key="1">
    <source>
        <dbReference type="SAM" id="Phobius"/>
    </source>
</evidence>
<name>A0ABW3JVR1_9BACT</name>
<keyword evidence="1" id="KW-1133">Transmembrane helix</keyword>
<sequence length="363" mass="40985">MRSATDQSGGVNPKLMLCYMRGWLVGVVGVMLVLSFRTDNNVVRKEKLSEYGFYKGTLANLEPADDVIPYALNTPLFSNYAEKLRFVKLPAGTKAIYNDSTTFDFPVGTILIKNFYYPNDFRKPEKGRKIIETRLLVHQESGWDAWPYRWNDEQTEAEYDPAAEATTIQYIDKSGKKITTPYLIPNKNQCKGCHIRNQKMMPIGTSARQLNHDVTYTSGKANQLIYWQQHNLLEQLPQQTSSIPELAIWDDATTGDINQRARAYLDANCAHCHSRPGPANTSGLFLDIHENDKAHLGIRKAPIAAGRGAGDLQYDIVPGDPHKSILVFRMKTNDPAIAMPEIGREQVHKEGVALIEEWIRSMK</sequence>
<comment type="caution">
    <text evidence="2">The sequence shown here is derived from an EMBL/GenBank/DDBJ whole genome shotgun (WGS) entry which is preliminary data.</text>
</comment>
<evidence type="ECO:0000313" key="3">
    <source>
        <dbReference type="Proteomes" id="UP001597112"/>
    </source>
</evidence>
<dbReference type="SUPFAM" id="SSF48695">
    <property type="entry name" value="Multiheme cytochromes"/>
    <property type="match status" value="1"/>
</dbReference>
<keyword evidence="1" id="KW-0472">Membrane</keyword>
<organism evidence="2 3">
    <name type="scientific">Ohtaekwangia kribbensis</name>
    <dbReference type="NCBI Taxonomy" id="688913"/>
    <lineage>
        <taxon>Bacteria</taxon>
        <taxon>Pseudomonadati</taxon>
        <taxon>Bacteroidota</taxon>
        <taxon>Cytophagia</taxon>
        <taxon>Cytophagales</taxon>
        <taxon>Fulvivirgaceae</taxon>
        <taxon>Ohtaekwangia</taxon>
    </lineage>
</organism>
<dbReference type="EMBL" id="JBHTKA010000001">
    <property type="protein sequence ID" value="MFD0998058.1"/>
    <property type="molecule type" value="Genomic_DNA"/>
</dbReference>
<dbReference type="InterPro" id="IPR022269">
    <property type="entry name" value="SO_2930-like_C"/>
</dbReference>
<keyword evidence="3" id="KW-1185">Reference proteome</keyword>
<keyword evidence="1" id="KW-0812">Transmembrane</keyword>
<accession>A0ABW3JVR1</accession>
<proteinExistence type="predicted"/>
<gene>
    <name evidence="2" type="ORF">ACFQ21_02030</name>
</gene>
<dbReference type="RefSeq" id="WP_377574098.1">
    <property type="nucleotide sequence ID" value="NZ_JBHTKA010000001.1"/>
</dbReference>
<feature type="transmembrane region" description="Helical" evidence="1">
    <location>
        <begin position="20"/>
        <end position="38"/>
    </location>
</feature>